<accession>A0A1Q2L504</accession>
<dbReference type="AlphaFoldDB" id="A0A1Q2L504"/>
<evidence type="ECO:0000313" key="1">
    <source>
        <dbReference type="EMBL" id="AQQ55535.1"/>
    </source>
</evidence>
<organism evidence="1 2">
    <name type="scientific">Planococcus lenghuensis</name>
    <dbReference type="NCBI Taxonomy" id="2213202"/>
    <lineage>
        <taxon>Bacteria</taxon>
        <taxon>Bacillati</taxon>
        <taxon>Bacillota</taxon>
        <taxon>Bacilli</taxon>
        <taxon>Bacillales</taxon>
        <taxon>Caryophanaceae</taxon>
        <taxon>Planococcus</taxon>
    </lineage>
</organism>
<keyword evidence="1" id="KW-0614">Plasmid</keyword>
<dbReference type="PANTHER" id="PTHR38460:SF1">
    <property type="entry name" value="TAUTOMERASE YOLI-RELATED"/>
    <property type="match status" value="1"/>
</dbReference>
<proteinExistence type="predicted"/>
<dbReference type="InterPro" id="IPR037479">
    <property type="entry name" value="Tauto_MSAD"/>
</dbReference>
<dbReference type="Pfam" id="PF14552">
    <property type="entry name" value="Tautomerase_2"/>
    <property type="match status" value="1"/>
</dbReference>
<dbReference type="InterPro" id="IPR014347">
    <property type="entry name" value="Tautomerase/MIF_sf"/>
</dbReference>
<dbReference type="RefSeq" id="WP_077591375.1">
    <property type="nucleotide sequence ID" value="NZ_CP019642.1"/>
</dbReference>
<dbReference type="Proteomes" id="UP000188184">
    <property type="component" value="Plasmid unnamed2"/>
</dbReference>
<geneLocation type="plasmid" evidence="1 2">
    <name>unnamed2</name>
</geneLocation>
<reference evidence="1 2" key="1">
    <citation type="submission" date="2017-02" db="EMBL/GenBank/DDBJ databases">
        <title>The complete genomic sequence of a novel cold adapted crude oil-degrading bacterium Planococcus qaidamina Y42.</title>
        <authorList>
            <person name="Yang R."/>
        </authorList>
    </citation>
    <scope>NUCLEOTIDE SEQUENCE [LARGE SCALE GENOMIC DNA]</scope>
    <source>
        <strain evidence="1 2">Y42</strain>
        <plasmid evidence="1 2">unnamed2</plasmid>
    </source>
</reference>
<protein>
    <submittedName>
        <fullName evidence="1">Tautomerase family protein</fullName>
    </submittedName>
</protein>
<gene>
    <name evidence="1" type="ORF">B0X71_20385</name>
</gene>
<sequence>MPLMKIDIMRGRLKEEIKELLDISYEVMLETLGVPENDRYQIVTQHDENEMIILDTGLGFSRTHEVVVFSLVSRPRTVAQKELFYKELAMRLNEKMGLNPSDVIVNFSINQDEDWSFGQGEAQFLIGKLN</sequence>
<name>A0A1Q2L504_9BACL</name>
<dbReference type="KEGG" id="pmar:B0X71_20385"/>
<dbReference type="SUPFAM" id="SSF55331">
    <property type="entry name" value="Tautomerase/MIF"/>
    <property type="match status" value="1"/>
</dbReference>
<dbReference type="PANTHER" id="PTHR38460">
    <property type="entry name" value="TAUTOMERASE YOLI-RELATED"/>
    <property type="match status" value="1"/>
</dbReference>
<dbReference type="EMBL" id="CP019642">
    <property type="protein sequence ID" value="AQQ55535.1"/>
    <property type="molecule type" value="Genomic_DNA"/>
</dbReference>
<keyword evidence="2" id="KW-1185">Reference proteome</keyword>
<evidence type="ECO:0000313" key="2">
    <source>
        <dbReference type="Proteomes" id="UP000188184"/>
    </source>
</evidence>
<dbReference type="OrthoDB" id="9804765at2"/>
<dbReference type="Gene3D" id="3.30.429.10">
    <property type="entry name" value="Macrophage Migration Inhibitory Factor"/>
    <property type="match status" value="1"/>
</dbReference>